<evidence type="ECO:0000256" key="6">
    <source>
        <dbReference type="PROSITE-ProRule" id="PRU00175"/>
    </source>
</evidence>
<sequence length="233" mass="26406">MAPGEEGIVSSHVPVESFQSTELEHAKPRSKDFFRFDVTAVALWDPLQHTSPSSIFQASTRISCKRFYEDNGDSLRSFLLDPQFSPYFTIEDMDLIMQRIMPLVQELFGVQSLPLENDNEYADSVPLEFPVVLSIILDTMGNEESEAIEESMQHSGGMIPASNEAIQLLKTYTTFPPQEECNICLEKFEGEECDEDVKLSQMPCGHVFHHPCIVPWLLTSHLCPLCRFPMPTQ</sequence>
<evidence type="ECO:0000256" key="4">
    <source>
        <dbReference type="ARBA" id="ARBA00022771"/>
    </source>
</evidence>
<keyword evidence="8" id="KW-1185">Reference proteome</keyword>
<dbReference type="GeneID" id="113859940"/>
<protein>
    <recommendedName>
        <fullName evidence="2">RING-type E3 ubiquitin transferase</fullName>
        <ecNumber evidence="2">2.3.2.27</ecNumber>
    </recommendedName>
</protein>
<reference evidence="8" key="1">
    <citation type="journal article" date="2019" name="Toxins">
        <title>Detection of Abrin-Like and Prepropulchellin-Like Toxin Genes and Transcripts Using Whole Genome Sequencing and Full-Length Transcript Sequencing of Abrus precatorius.</title>
        <authorList>
            <person name="Hovde B.T."/>
            <person name="Daligault H.E."/>
            <person name="Hanschen E.R."/>
            <person name="Kunde Y.A."/>
            <person name="Johnson M.B."/>
            <person name="Starkenburg S.R."/>
            <person name="Johnson S.L."/>
        </authorList>
    </citation>
    <scope>NUCLEOTIDE SEQUENCE [LARGE SCALE GENOMIC DNA]</scope>
</reference>
<dbReference type="GO" id="GO:0008270">
    <property type="term" value="F:zinc ion binding"/>
    <property type="evidence" value="ECO:0007669"/>
    <property type="project" value="UniProtKB-KW"/>
</dbReference>
<dbReference type="GO" id="GO:0016567">
    <property type="term" value="P:protein ubiquitination"/>
    <property type="evidence" value="ECO:0007669"/>
    <property type="project" value="TreeGrafter"/>
</dbReference>
<dbReference type="InterPro" id="IPR001841">
    <property type="entry name" value="Znf_RING"/>
</dbReference>
<evidence type="ECO:0000256" key="2">
    <source>
        <dbReference type="ARBA" id="ARBA00012483"/>
    </source>
</evidence>
<dbReference type="EC" id="2.3.2.27" evidence="2"/>
<organism evidence="8 9">
    <name type="scientific">Abrus precatorius</name>
    <name type="common">Indian licorice</name>
    <name type="synonym">Glycine abrus</name>
    <dbReference type="NCBI Taxonomy" id="3816"/>
    <lineage>
        <taxon>Eukaryota</taxon>
        <taxon>Viridiplantae</taxon>
        <taxon>Streptophyta</taxon>
        <taxon>Embryophyta</taxon>
        <taxon>Tracheophyta</taxon>
        <taxon>Spermatophyta</taxon>
        <taxon>Magnoliopsida</taxon>
        <taxon>eudicotyledons</taxon>
        <taxon>Gunneridae</taxon>
        <taxon>Pentapetalae</taxon>
        <taxon>rosids</taxon>
        <taxon>fabids</taxon>
        <taxon>Fabales</taxon>
        <taxon>Fabaceae</taxon>
        <taxon>Papilionoideae</taxon>
        <taxon>50 kb inversion clade</taxon>
        <taxon>NPAAA clade</taxon>
        <taxon>indigoferoid/millettioid clade</taxon>
        <taxon>Abreae</taxon>
        <taxon>Abrus</taxon>
    </lineage>
</organism>
<keyword evidence="3" id="KW-0479">Metal-binding</keyword>
<evidence type="ECO:0000259" key="7">
    <source>
        <dbReference type="PROSITE" id="PS50089"/>
    </source>
</evidence>
<dbReference type="GO" id="GO:0005737">
    <property type="term" value="C:cytoplasm"/>
    <property type="evidence" value="ECO:0007669"/>
    <property type="project" value="TreeGrafter"/>
</dbReference>
<evidence type="ECO:0000256" key="5">
    <source>
        <dbReference type="ARBA" id="ARBA00022833"/>
    </source>
</evidence>
<dbReference type="PROSITE" id="PS50089">
    <property type="entry name" value="ZF_RING_2"/>
    <property type="match status" value="1"/>
</dbReference>
<feature type="domain" description="RING-type" evidence="7">
    <location>
        <begin position="181"/>
        <end position="227"/>
    </location>
</feature>
<evidence type="ECO:0000256" key="3">
    <source>
        <dbReference type="ARBA" id="ARBA00022723"/>
    </source>
</evidence>
<comment type="catalytic activity">
    <reaction evidence="1">
        <text>S-ubiquitinyl-[E2 ubiquitin-conjugating enzyme]-L-cysteine + [acceptor protein]-L-lysine = [E2 ubiquitin-conjugating enzyme]-L-cysteine + N(6)-ubiquitinyl-[acceptor protein]-L-lysine.</text>
        <dbReference type="EC" id="2.3.2.27"/>
    </reaction>
</comment>
<name>A0A8B8KX00_ABRPR</name>
<proteinExistence type="predicted"/>
<evidence type="ECO:0000256" key="1">
    <source>
        <dbReference type="ARBA" id="ARBA00000900"/>
    </source>
</evidence>
<dbReference type="InterPro" id="IPR013083">
    <property type="entry name" value="Znf_RING/FYVE/PHD"/>
</dbReference>
<evidence type="ECO:0000313" key="9">
    <source>
        <dbReference type="RefSeq" id="XP_027348395.1"/>
    </source>
</evidence>
<reference evidence="9" key="2">
    <citation type="submission" date="2025-08" db="UniProtKB">
        <authorList>
            <consortium name="RefSeq"/>
        </authorList>
    </citation>
    <scope>IDENTIFICATION</scope>
    <source>
        <tissue evidence="9">Young leaves</tissue>
    </source>
</reference>
<dbReference type="PANTHER" id="PTHR15710:SF77">
    <property type="entry name" value="RING-H2 FINGER PROTEIN ATL21B"/>
    <property type="match status" value="1"/>
</dbReference>
<keyword evidence="5" id="KW-0862">Zinc</keyword>
<gene>
    <name evidence="9" type="primary">LOC113859940</name>
</gene>
<dbReference type="CDD" id="cd16454">
    <property type="entry name" value="RING-H2_PA-TM-RING"/>
    <property type="match status" value="1"/>
</dbReference>
<dbReference type="PANTHER" id="PTHR15710">
    <property type="entry name" value="E3 UBIQUITIN-PROTEIN LIGASE PRAJA"/>
    <property type="match status" value="1"/>
</dbReference>
<dbReference type="Pfam" id="PF13639">
    <property type="entry name" value="zf-RING_2"/>
    <property type="match status" value="1"/>
</dbReference>
<dbReference type="SUPFAM" id="SSF57850">
    <property type="entry name" value="RING/U-box"/>
    <property type="match status" value="1"/>
</dbReference>
<dbReference type="AlphaFoldDB" id="A0A8B8KX00"/>
<evidence type="ECO:0000313" key="8">
    <source>
        <dbReference type="Proteomes" id="UP000694853"/>
    </source>
</evidence>
<dbReference type="GO" id="GO:0061630">
    <property type="term" value="F:ubiquitin protein ligase activity"/>
    <property type="evidence" value="ECO:0007669"/>
    <property type="project" value="UniProtKB-EC"/>
</dbReference>
<keyword evidence="4 6" id="KW-0863">Zinc-finger</keyword>
<dbReference type="SMART" id="SM00184">
    <property type="entry name" value="RING"/>
    <property type="match status" value="1"/>
</dbReference>
<dbReference type="KEGG" id="aprc:113859940"/>
<dbReference type="OrthoDB" id="1399010at2759"/>
<dbReference type="RefSeq" id="XP_027348395.1">
    <property type="nucleotide sequence ID" value="XM_027492594.1"/>
</dbReference>
<accession>A0A8B8KX00</accession>
<dbReference type="Gene3D" id="3.30.40.10">
    <property type="entry name" value="Zinc/RING finger domain, C3HC4 (zinc finger)"/>
    <property type="match status" value="1"/>
</dbReference>
<dbReference type="Proteomes" id="UP000694853">
    <property type="component" value="Unplaced"/>
</dbReference>